<sequence>MAFEPNWLIQIPDQSNPNALRARQENVIAHMAHNKPRIDAGHIVMTGPMVASHSKSTGEPAVLKGSVMVWKADSEADIRAQLSEDPFAAGGVWDLDQATIVPFLCAMRKQL</sequence>
<accession>A0A6A6AU59</accession>
<name>A0A6A6AU59_9PLEO</name>
<dbReference type="EMBL" id="ML977497">
    <property type="protein sequence ID" value="KAF2134743.1"/>
    <property type="molecule type" value="Genomic_DNA"/>
</dbReference>
<feature type="domain" description="YCII-related" evidence="1">
    <location>
        <begin position="14"/>
        <end position="93"/>
    </location>
</feature>
<dbReference type="InterPro" id="IPR051807">
    <property type="entry name" value="Sec-metab_biosynth-assoc"/>
</dbReference>
<dbReference type="OrthoDB" id="3892293at2759"/>
<dbReference type="Pfam" id="PF03795">
    <property type="entry name" value="YCII"/>
    <property type="match status" value="1"/>
</dbReference>
<dbReference type="PANTHER" id="PTHR33606:SF3">
    <property type="entry name" value="PROTEIN YCII"/>
    <property type="match status" value="1"/>
</dbReference>
<dbReference type="AlphaFoldDB" id="A0A6A6AU59"/>
<dbReference type="Proteomes" id="UP000799771">
    <property type="component" value="Unassembled WGS sequence"/>
</dbReference>
<proteinExistence type="predicted"/>
<gene>
    <name evidence="2" type="ORF">P153DRAFT_279880</name>
</gene>
<dbReference type="InterPro" id="IPR005545">
    <property type="entry name" value="YCII"/>
</dbReference>
<dbReference type="InterPro" id="IPR011008">
    <property type="entry name" value="Dimeric_a/b-barrel"/>
</dbReference>
<keyword evidence="3" id="KW-1185">Reference proteome</keyword>
<evidence type="ECO:0000313" key="3">
    <source>
        <dbReference type="Proteomes" id="UP000799771"/>
    </source>
</evidence>
<dbReference type="PANTHER" id="PTHR33606">
    <property type="entry name" value="PROTEIN YCII"/>
    <property type="match status" value="1"/>
</dbReference>
<dbReference type="RefSeq" id="XP_033529130.1">
    <property type="nucleotide sequence ID" value="XM_033663046.1"/>
</dbReference>
<protein>
    <submittedName>
        <fullName evidence="2">YCII-related domain-containing protein</fullName>
    </submittedName>
</protein>
<reference evidence="2" key="1">
    <citation type="journal article" date="2020" name="Stud. Mycol.">
        <title>101 Dothideomycetes genomes: a test case for predicting lifestyles and emergence of pathogens.</title>
        <authorList>
            <person name="Haridas S."/>
            <person name="Albert R."/>
            <person name="Binder M."/>
            <person name="Bloem J."/>
            <person name="Labutti K."/>
            <person name="Salamov A."/>
            <person name="Andreopoulos B."/>
            <person name="Baker S."/>
            <person name="Barry K."/>
            <person name="Bills G."/>
            <person name="Bluhm B."/>
            <person name="Cannon C."/>
            <person name="Castanera R."/>
            <person name="Culley D."/>
            <person name="Daum C."/>
            <person name="Ezra D."/>
            <person name="Gonzalez J."/>
            <person name="Henrissat B."/>
            <person name="Kuo A."/>
            <person name="Liang C."/>
            <person name="Lipzen A."/>
            <person name="Lutzoni F."/>
            <person name="Magnuson J."/>
            <person name="Mondo S."/>
            <person name="Nolan M."/>
            <person name="Ohm R."/>
            <person name="Pangilinan J."/>
            <person name="Park H.-J."/>
            <person name="Ramirez L."/>
            <person name="Alfaro M."/>
            <person name="Sun H."/>
            <person name="Tritt A."/>
            <person name="Yoshinaga Y."/>
            <person name="Zwiers L.-H."/>
            <person name="Turgeon B."/>
            <person name="Goodwin S."/>
            <person name="Spatafora J."/>
            <person name="Crous P."/>
            <person name="Grigoriev I."/>
        </authorList>
    </citation>
    <scope>NUCLEOTIDE SEQUENCE</scope>
    <source>
        <strain evidence="2">CBS 119687</strain>
    </source>
</reference>
<dbReference type="SUPFAM" id="SSF54909">
    <property type="entry name" value="Dimeric alpha+beta barrel"/>
    <property type="match status" value="1"/>
</dbReference>
<dbReference type="GeneID" id="54403478"/>
<organism evidence="2 3">
    <name type="scientific">Dothidotthia symphoricarpi CBS 119687</name>
    <dbReference type="NCBI Taxonomy" id="1392245"/>
    <lineage>
        <taxon>Eukaryota</taxon>
        <taxon>Fungi</taxon>
        <taxon>Dikarya</taxon>
        <taxon>Ascomycota</taxon>
        <taxon>Pezizomycotina</taxon>
        <taxon>Dothideomycetes</taxon>
        <taxon>Pleosporomycetidae</taxon>
        <taxon>Pleosporales</taxon>
        <taxon>Dothidotthiaceae</taxon>
        <taxon>Dothidotthia</taxon>
    </lineage>
</organism>
<dbReference type="Gene3D" id="3.30.70.1060">
    <property type="entry name" value="Dimeric alpha+beta barrel"/>
    <property type="match status" value="1"/>
</dbReference>
<evidence type="ECO:0000259" key="1">
    <source>
        <dbReference type="Pfam" id="PF03795"/>
    </source>
</evidence>
<evidence type="ECO:0000313" key="2">
    <source>
        <dbReference type="EMBL" id="KAF2134743.1"/>
    </source>
</evidence>